<evidence type="ECO:0000256" key="7">
    <source>
        <dbReference type="RuleBase" id="RU363032"/>
    </source>
</evidence>
<feature type="transmembrane region" description="Helical" evidence="7">
    <location>
        <begin position="66"/>
        <end position="89"/>
    </location>
</feature>
<feature type="domain" description="ABC transmembrane type-1" evidence="8">
    <location>
        <begin position="66"/>
        <end position="262"/>
    </location>
</feature>
<organism evidence="9 10">
    <name type="scientific">Cohnella phaseoli</name>
    <dbReference type="NCBI Taxonomy" id="456490"/>
    <lineage>
        <taxon>Bacteria</taxon>
        <taxon>Bacillati</taxon>
        <taxon>Bacillota</taxon>
        <taxon>Bacilli</taxon>
        <taxon>Bacillales</taxon>
        <taxon>Paenibacillaceae</taxon>
        <taxon>Cohnella</taxon>
    </lineage>
</organism>
<feature type="transmembrane region" description="Helical" evidence="7">
    <location>
        <begin position="135"/>
        <end position="157"/>
    </location>
</feature>
<evidence type="ECO:0000256" key="5">
    <source>
        <dbReference type="ARBA" id="ARBA00022989"/>
    </source>
</evidence>
<dbReference type="InterPro" id="IPR035906">
    <property type="entry name" value="MetI-like_sf"/>
</dbReference>
<gene>
    <name evidence="9" type="ORF">DFP98_1077</name>
</gene>
<keyword evidence="6 7" id="KW-0472">Membrane</keyword>
<dbReference type="Pfam" id="PF00528">
    <property type="entry name" value="BPD_transp_1"/>
    <property type="match status" value="1"/>
</dbReference>
<feature type="transmembrane region" description="Helical" evidence="7">
    <location>
        <begin position="12"/>
        <end position="32"/>
    </location>
</feature>
<evidence type="ECO:0000313" key="10">
    <source>
        <dbReference type="Proteomes" id="UP000256977"/>
    </source>
</evidence>
<comment type="similarity">
    <text evidence="7">Belongs to the binding-protein-dependent transport system permease family.</text>
</comment>
<keyword evidence="9" id="KW-0762">Sugar transport</keyword>
<accession>A0A3D9KBJ0</accession>
<dbReference type="Gene3D" id="1.10.3720.10">
    <property type="entry name" value="MetI-like"/>
    <property type="match status" value="1"/>
</dbReference>
<reference evidence="9 10" key="1">
    <citation type="submission" date="2018-07" db="EMBL/GenBank/DDBJ databases">
        <title>Genomic Encyclopedia of Type Strains, Phase III (KMG-III): the genomes of soil and plant-associated and newly described type strains.</title>
        <authorList>
            <person name="Whitman W."/>
        </authorList>
    </citation>
    <scope>NUCLEOTIDE SEQUENCE [LARGE SCALE GENOMIC DNA]</scope>
    <source>
        <strain evidence="9 10">CECT 7287</strain>
    </source>
</reference>
<keyword evidence="2 7" id="KW-0813">Transport</keyword>
<evidence type="ECO:0000313" key="9">
    <source>
        <dbReference type="EMBL" id="RED83901.1"/>
    </source>
</evidence>
<feature type="transmembrane region" description="Helical" evidence="7">
    <location>
        <begin position="245"/>
        <end position="267"/>
    </location>
</feature>
<keyword evidence="4 7" id="KW-0812">Transmembrane</keyword>
<dbReference type="SUPFAM" id="SSF161098">
    <property type="entry name" value="MetI-like"/>
    <property type="match status" value="1"/>
</dbReference>
<comment type="caution">
    <text evidence="9">The sequence shown here is derived from an EMBL/GenBank/DDBJ whole genome shotgun (WGS) entry which is preliminary data.</text>
</comment>
<evidence type="ECO:0000256" key="2">
    <source>
        <dbReference type="ARBA" id="ARBA00022448"/>
    </source>
</evidence>
<evidence type="ECO:0000256" key="4">
    <source>
        <dbReference type="ARBA" id="ARBA00022692"/>
    </source>
</evidence>
<dbReference type="RefSeq" id="WP_116060544.1">
    <property type="nucleotide sequence ID" value="NZ_QRDZ01000007.1"/>
</dbReference>
<dbReference type="InterPro" id="IPR000515">
    <property type="entry name" value="MetI-like"/>
</dbReference>
<dbReference type="PROSITE" id="PS50928">
    <property type="entry name" value="ABC_TM1"/>
    <property type="match status" value="1"/>
</dbReference>
<evidence type="ECO:0000256" key="1">
    <source>
        <dbReference type="ARBA" id="ARBA00004651"/>
    </source>
</evidence>
<dbReference type="AlphaFoldDB" id="A0A3D9KBJ0"/>
<dbReference type="GO" id="GO:0005886">
    <property type="term" value="C:plasma membrane"/>
    <property type="evidence" value="ECO:0007669"/>
    <property type="project" value="UniProtKB-SubCell"/>
</dbReference>
<keyword evidence="10" id="KW-1185">Reference proteome</keyword>
<feature type="transmembrane region" description="Helical" evidence="7">
    <location>
        <begin position="101"/>
        <end position="123"/>
    </location>
</feature>
<dbReference type="GO" id="GO:0055085">
    <property type="term" value="P:transmembrane transport"/>
    <property type="evidence" value="ECO:0007669"/>
    <property type="project" value="InterPro"/>
</dbReference>
<keyword evidence="3" id="KW-1003">Cell membrane</keyword>
<proteinExistence type="inferred from homology"/>
<evidence type="ECO:0000259" key="8">
    <source>
        <dbReference type="PROSITE" id="PS50928"/>
    </source>
</evidence>
<dbReference type="PANTHER" id="PTHR43744">
    <property type="entry name" value="ABC TRANSPORTER PERMEASE PROTEIN MG189-RELATED-RELATED"/>
    <property type="match status" value="1"/>
</dbReference>
<keyword evidence="5 7" id="KW-1133">Transmembrane helix</keyword>
<dbReference type="OrthoDB" id="151346at2"/>
<evidence type="ECO:0000256" key="6">
    <source>
        <dbReference type="ARBA" id="ARBA00023136"/>
    </source>
</evidence>
<name>A0A3D9KBJ0_9BACL</name>
<evidence type="ECO:0000256" key="3">
    <source>
        <dbReference type="ARBA" id="ARBA00022475"/>
    </source>
</evidence>
<dbReference type="EMBL" id="QRDZ01000007">
    <property type="protein sequence ID" value="RED83901.1"/>
    <property type="molecule type" value="Genomic_DNA"/>
</dbReference>
<dbReference type="Proteomes" id="UP000256977">
    <property type="component" value="Unassembled WGS sequence"/>
</dbReference>
<comment type="subcellular location">
    <subcellularLocation>
        <location evidence="1 7">Cell membrane</location>
        <topology evidence="1 7">Multi-pass membrane protein</topology>
    </subcellularLocation>
</comment>
<sequence length="277" mass="30822">MAKSKAQLLLHLVILLLLFMSVYPLAILLFGFTKDGLEFQYNQFAPSLPLWFSNLEPAWERIGRPVWNTVFVAGLITVGGVFLSSLGGFVFARMRFYGKEVLFYFIIALMMVPGILGLIPWYLLIRDLGLVNSLWGLILPGIFGAPIFGIFLLRGFFASIPEELFEAGRLDGCGNFRLYYRIAVPVSLSILATLAVMQVMNVWNDLVGPSIILTDREIFTIAVALRDFSAELSTKGAETNYPLLFSAYVISSVPLILLFAFASKYYVEGLTSSGIKL</sequence>
<protein>
    <submittedName>
        <fullName evidence="9">Multiple sugar transport system permease protein</fullName>
    </submittedName>
</protein>
<dbReference type="PANTHER" id="PTHR43744:SF12">
    <property type="entry name" value="ABC TRANSPORTER PERMEASE PROTEIN MG189-RELATED"/>
    <property type="match status" value="1"/>
</dbReference>
<feature type="transmembrane region" description="Helical" evidence="7">
    <location>
        <begin position="178"/>
        <end position="200"/>
    </location>
</feature>
<dbReference type="CDD" id="cd06261">
    <property type="entry name" value="TM_PBP2"/>
    <property type="match status" value="1"/>
</dbReference>